<comment type="caution">
    <text evidence="1">The sequence shown here is derived from an EMBL/GenBank/DDBJ whole genome shotgun (WGS) entry which is preliminary data.</text>
</comment>
<dbReference type="OrthoDB" id="953736at2"/>
<gene>
    <name evidence="1" type="ORF">BN8_05920</name>
</gene>
<keyword evidence="2" id="KW-1185">Reference proteome</keyword>
<reference evidence="1 2" key="1">
    <citation type="journal article" date="2012" name="J. Bacteriol.">
        <title>Genome Sequence of the Filamentous Bacterium Fibrisoma limi BUZ 3T.</title>
        <authorList>
            <person name="Filippini M."/>
            <person name="Qi W."/>
            <person name="Jaenicke S."/>
            <person name="Goesmann A."/>
            <person name="Smits T.H."/>
            <person name="Bagheri H.C."/>
        </authorList>
    </citation>
    <scope>NUCLEOTIDE SEQUENCE [LARGE SCALE GENOMIC DNA]</scope>
    <source>
        <strain evidence="2">BUZ 3T</strain>
    </source>
</reference>
<protein>
    <submittedName>
        <fullName evidence="1">Uncharacterized protein</fullName>
    </submittedName>
</protein>
<sequence length="188" mass="22657">MDFKFDKSYPPEYAHLEDFIARANLQLKKMDRVIYRVADIMKEVPFSWQRSAEDIKKNYRRARALSYLEDKRSAYRREILEMVSKEMAGADPKVALWVRQSCSFQLDGFDERTRRHHSQHVDFPTEKLYKLFTELPSIREEETIEKVPERLKDGITESLAKADELMKMMKYFKKRRQNNQHRRGGHRH</sequence>
<dbReference type="RefSeq" id="WP_009285129.1">
    <property type="nucleotide sequence ID" value="NZ_CAIT01000009.1"/>
</dbReference>
<evidence type="ECO:0000313" key="2">
    <source>
        <dbReference type="Proteomes" id="UP000009309"/>
    </source>
</evidence>
<name>I2GRN6_9BACT</name>
<dbReference type="Proteomes" id="UP000009309">
    <property type="component" value="Unassembled WGS sequence"/>
</dbReference>
<dbReference type="EMBL" id="CAIT01000009">
    <property type="protein sequence ID" value="CCH56564.1"/>
    <property type="molecule type" value="Genomic_DNA"/>
</dbReference>
<dbReference type="AlphaFoldDB" id="I2GRN6"/>
<organism evidence="1 2">
    <name type="scientific">Fibrisoma limi BUZ 3</name>
    <dbReference type="NCBI Taxonomy" id="1185876"/>
    <lineage>
        <taxon>Bacteria</taxon>
        <taxon>Pseudomonadati</taxon>
        <taxon>Bacteroidota</taxon>
        <taxon>Cytophagia</taxon>
        <taxon>Cytophagales</taxon>
        <taxon>Spirosomataceae</taxon>
        <taxon>Fibrisoma</taxon>
    </lineage>
</organism>
<evidence type="ECO:0000313" key="1">
    <source>
        <dbReference type="EMBL" id="CCH56564.1"/>
    </source>
</evidence>
<accession>I2GRN6</accession>
<proteinExistence type="predicted"/>